<name>A0A401UFH3_9BACT</name>
<dbReference type="RefSeq" id="WP_127124318.1">
    <property type="nucleotide sequence ID" value="NZ_BHXQ01000009.1"/>
</dbReference>
<dbReference type="GO" id="GO:0004553">
    <property type="term" value="F:hydrolase activity, hydrolyzing O-glycosyl compounds"/>
    <property type="evidence" value="ECO:0007669"/>
    <property type="project" value="InterPro"/>
</dbReference>
<evidence type="ECO:0000256" key="1">
    <source>
        <dbReference type="SAM" id="SignalP"/>
    </source>
</evidence>
<reference evidence="3 4" key="1">
    <citation type="submission" date="2018-11" db="EMBL/GenBank/DDBJ databases">
        <title>Chryseotalea sanarue gen. nov., sp., nov., a member of the family Cytophagaceae, isolated from a brackish lake in Hamamatsu Japan.</title>
        <authorList>
            <person name="Maejima Y."/>
            <person name="Iino T."/>
            <person name="Muraguchi Y."/>
            <person name="Fukuda K."/>
            <person name="Ohkuma M."/>
            <person name="Moriuchi R."/>
            <person name="Dohra H."/>
            <person name="Kimbara K."/>
            <person name="Shintani M."/>
        </authorList>
    </citation>
    <scope>NUCLEOTIDE SEQUENCE [LARGE SCALE GENOMIC DNA]</scope>
    <source>
        <strain evidence="3 4">Ys</strain>
    </source>
</reference>
<dbReference type="SUPFAM" id="SSF51445">
    <property type="entry name" value="(Trans)glycosidases"/>
    <property type="match status" value="1"/>
</dbReference>
<protein>
    <submittedName>
        <fullName evidence="3">T9SS C-terminal target domain-containing protein</fullName>
    </submittedName>
</protein>
<dbReference type="InterPro" id="IPR017853">
    <property type="entry name" value="GH"/>
</dbReference>
<dbReference type="Pfam" id="PF09154">
    <property type="entry name" value="Alpha-amy_C_pro"/>
    <property type="match status" value="1"/>
</dbReference>
<organism evidence="3 4">
    <name type="scientific">Chryseotalea sanaruensis</name>
    <dbReference type="NCBI Taxonomy" id="2482724"/>
    <lineage>
        <taxon>Bacteria</taxon>
        <taxon>Pseudomonadati</taxon>
        <taxon>Bacteroidota</taxon>
        <taxon>Cytophagia</taxon>
        <taxon>Cytophagales</taxon>
        <taxon>Chryseotaleaceae</taxon>
        <taxon>Chryseotalea</taxon>
    </lineage>
</organism>
<comment type="caution">
    <text evidence="3">The sequence shown here is derived from an EMBL/GenBank/DDBJ whole genome shotgun (WGS) entry which is preliminary data.</text>
</comment>
<evidence type="ECO:0000259" key="2">
    <source>
        <dbReference type="SMART" id="SM00642"/>
    </source>
</evidence>
<evidence type="ECO:0000313" key="4">
    <source>
        <dbReference type="Proteomes" id="UP000288227"/>
    </source>
</evidence>
<feature type="chain" id="PRO_5019089062" evidence="1">
    <location>
        <begin position="25"/>
        <end position="818"/>
    </location>
</feature>
<dbReference type="Pfam" id="PF18962">
    <property type="entry name" value="Por_Secre_tail"/>
    <property type="match status" value="1"/>
</dbReference>
<dbReference type="PANTHER" id="PTHR43447">
    <property type="entry name" value="ALPHA-AMYLASE"/>
    <property type="match status" value="1"/>
</dbReference>
<keyword evidence="4" id="KW-1185">Reference proteome</keyword>
<dbReference type="Gene3D" id="3.20.20.80">
    <property type="entry name" value="Glycosidases"/>
    <property type="match status" value="1"/>
</dbReference>
<dbReference type="InterPro" id="IPR015237">
    <property type="entry name" value="Alpha-amylase_C_pro"/>
</dbReference>
<dbReference type="Gene3D" id="2.60.40.1180">
    <property type="entry name" value="Golgi alpha-mannosidase II"/>
    <property type="match status" value="1"/>
</dbReference>
<dbReference type="NCBIfam" id="TIGR04183">
    <property type="entry name" value="Por_Secre_tail"/>
    <property type="match status" value="1"/>
</dbReference>
<dbReference type="AlphaFoldDB" id="A0A401UFH3"/>
<dbReference type="Pfam" id="PF00128">
    <property type="entry name" value="Alpha-amylase"/>
    <property type="match status" value="1"/>
</dbReference>
<proteinExistence type="predicted"/>
<dbReference type="OrthoDB" id="9806009at2"/>
<keyword evidence="1" id="KW-0732">Signal</keyword>
<evidence type="ECO:0000313" key="3">
    <source>
        <dbReference type="EMBL" id="GCC53669.1"/>
    </source>
</evidence>
<dbReference type="Proteomes" id="UP000288227">
    <property type="component" value="Unassembled WGS sequence"/>
</dbReference>
<sequence length="818" mass="90866">MKKKKIVSILFLLAITLTSLKVHSQNERKVVLQAFWWNYYNNNYPEGWSNYLIALAPRLQALGIDAIWIPPATKGNTGTESVGYDVFDHYDLGDKYQKGTTPTRMGTKDELLRLVAVMHAYGIEVIADVVPNHVTGAGSSTGAGGIDPMAWGDQYKNFRYTCFQTPSIDESAGDYLSRQGRFSKNWQNFNPNPAQPSENYPFYNQMFGPDVSYEAGSYGQSSNAIFNPLQGENHMRNGMRDWLRWYYKQVGFDGVRLDAAKHYPAYVTEDLLWNLQNNVNWASPHPPSWNTQGDDLFAVSEYVQEPGYDMDAFCDASQNRTGTFDFNLRDGLYEMSQAGGFFDMSTLPSRQQNNRNRTVPFVNNHDTFRPMLDGSGNYIGWNVGDELRPHLDPFNPRMITAYAMALAVDGSPQIFFEDLFNIGGTGMRWSHDPANLTELPVRPRLENLLWCRKALNFSDGNYIVSTVSGAPSYSLGSTPQDLLVIERDPAGDNNSLALIGINDNGANWQQVWVTTDFPVGTTLIDYSGANGAWSYVVPNDKRVPVNVPPANQQYGGYCVIAPKGQQGESVASTPEWTWQEWEMANDLGDSHPQSLEQGGALPAFDNTTWRTVGNIYLGVGRPVNVLAYQERVLELGLPAIPVDVEIVRTSDGTVVDSYSGLVNGWCMTYLASTEGYYTLRVKNANAGNASQRLWVRATYALTTNLPDLFASIGKPGSLTIKTSSATKVEESKTTLSLSTSPNPLAAKSTIYFTIPNTTSVKLTLLDKDGKTLSELINCTMDKGSHKIEIDLSSYSTGTYICRLETAEGTLNDRLIIER</sequence>
<dbReference type="InterPro" id="IPR006047">
    <property type="entry name" value="GH13_cat_dom"/>
</dbReference>
<dbReference type="SMART" id="SM00642">
    <property type="entry name" value="Aamy"/>
    <property type="match status" value="1"/>
</dbReference>
<dbReference type="EMBL" id="BHXQ01000009">
    <property type="protein sequence ID" value="GCC53669.1"/>
    <property type="molecule type" value="Genomic_DNA"/>
</dbReference>
<feature type="domain" description="Glycosyl hydrolase family 13 catalytic" evidence="2">
    <location>
        <begin position="29"/>
        <end position="452"/>
    </location>
</feature>
<gene>
    <name evidence="3" type="ORF">SanaruYs_39140</name>
</gene>
<feature type="signal peptide" evidence="1">
    <location>
        <begin position="1"/>
        <end position="24"/>
    </location>
</feature>
<dbReference type="InterPro" id="IPR013780">
    <property type="entry name" value="Glyco_hydro_b"/>
</dbReference>
<dbReference type="GO" id="GO:0005975">
    <property type="term" value="P:carbohydrate metabolic process"/>
    <property type="evidence" value="ECO:0007669"/>
    <property type="project" value="InterPro"/>
</dbReference>
<dbReference type="InterPro" id="IPR026444">
    <property type="entry name" value="Secre_tail"/>
</dbReference>
<accession>A0A401UFH3</accession>